<keyword evidence="1" id="KW-0812">Transmembrane</keyword>
<feature type="transmembrane region" description="Helical" evidence="1">
    <location>
        <begin position="26"/>
        <end position="43"/>
    </location>
</feature>
<evidence type="ECO:0000313" key="4">
    <source>
        <dbReference type="Proteomes" id="UP000581206"/>
    </source>
</evidence>
<dbReference type="InterPro" id="IPR025646">
    <property type="entry name" value="DUF4350"/>
</dbReference>
<evidence type="ECO:0000256" key="1">
    <source>
        <dbReference type="SAM" id="Phobius"/>
    </source>
</evidence>
<dbReference type="Pfam" id="PF14258">
    <property type="entry name" value="DUF4350"/>
    <property type="match status" value="1"/>
</dbReference>
<comment type="caution">
    <text evidence="3">The sequence shown here is derived from an EMBL/GenBank/DDBJ whole genome shotgun (WGS) entry which is preliminary data.</text>
</comment>
<organism evidence="3 4">
    <name type="scientific">Cellulomonas denverensis</name>
    <dbReference type="NCBI Taxonomy" id="264297"/>
    <lineage>
        <taxon>Bacteria</taxon>
        <taxon>Bacillati</taxon>
        <taxon>Actinomycetota</taxon>
        <taxon>Actinomycetes</taxon>
        <taxon>Micrococcales</taxon>
        <taxon>Cellulomonadaceae</taxon>
        <taxon>Cellulomonas</taxon>
    </lineage>
</organism>
<gene>
    <name evidence="3" type="ORF">HGA03_07735</name>
</gene>
<name>A0A7X6KV45_9CELL</name>
<dbReference type="RefSeq" id="WP_168629681.1">
    <property type="nucleotide sequence ID" value="NZ_BONL01000004.1"/>
</dbReference>
<keyword evidence="4" id="KW-1185">Reference proteome</keyword>
<keyword evidence="1" id="KW-0472">Membrane</keyword>
<dbReference type="EMBL" id="JAAXOX010000003">
    <property type="protein sequence ID" value="NKY22558.1"/>
    <property type="molecule type" value="Genomic_DNA"/>
</dbReference>
<evidence type="ECO:0000259" key="2">
    <source>
        <dbReference type="Pfam" id="PF14258"/>
    </source>
</evidence>
<evidence type="ECO:0000313" key="3">
    <source>
        <dbReference type="EMBL" id="NKY22558.1"/>
    </source>
</evidence>
<proteinExistence type="predicted"/>
<dbReference type="Proteomes" id="UP000581206">
    <property type="component" value="Unassembled WGS sequence"/>
</dbReference>
<sequence>MSATTVIGDGTTAAGRAASRWRRWRWVLVAAGVVLLAGLAALLPEPRTSGTPLAPDNPGDDGARAVAEVLGDQGVQVEYVRTTAEALRAAGEGRTLLVTSDDYLDTDQVSALAGSAADLVLLDAHTLAAAVTEGRAGFGYWSAGDAARRTAQCGDPDARAAGAVRTAAEVDGVTGDRGVTLCFPVGSGAYAYGTLETGGRRVDLIGDPLLFSNARVTDEGNAALALRVLGRHDHLVWYVPSATDSGDLGEPGAGGLSQLLPPQAVPLGWLALLVLLTLALWRGRRLGPVVAERLPVVVRAAETTRGRARLYRRGRSYGHAAAALRAGAADRCARRLGLPQSAAPAALIAAIARATGRDEPTIGALLYGPPPTDEPGLRALAHQLDEMESEVHHP</sequence>
<reference evidence="3 4" key="1">
    <citation type="submission" date="2020-04" db="EMBL/GenBank/DDBJ databases">
        <title>MicrobeNet Type strains.</title>
        <authorList>
            <person name="Nicholson A.C."/>
        </authorList>
    </citation>
    <scope>NUCLEOTIDE SEQUENCE [LARGE SCALE GENOMIC DNA]</scope>
    <source>
        <strain evidence="3 4">ATCC BAA-788</strain>
    </source>
</reference>
<keyword evidence="1" id="KW-1133">Transmembrane helix</keyword>
<accession>A0A7X6KV45</accession>
<dbReference type="AlphaFoldDB" id="A0A7X6KV45"/>
<protein>
    <submittedName>
        <fullName evidence="3">DUF4350 domain-containing protein</fullName>
    </submittedName>
</protein>
<feature type="domain" description="DUF4350" evidence="2">
    <location>
        <begin position="55"/>
        <end position="229"/>
    </location>
</feature>